<keyword evidence="2" id="KW-1185">Reference proteome</keyword>
<accession>A0ACC0WVT6</accession>
<evidence type="ECO:0000313" key="2">
    <source>
        <dbReference type="Proteomes" id="UP001163321"/>
    </source>
</evidence>
<gene>
    <name evidence="1" type="ORF">PsorP6_001599</name>
</gene>
<dbReference type="EMBL" id="CM047580">
    <property type="protein sequence ID" value="KAI9921963.1"/>
    <property type="molecule type" value="Genomic_DNA"/>
</dbReference>
<name>A0ACC0WVT6_9STRA</name>
<proteinExistence type="predicted"/>
<reference evidence="1 2" key="1">
    <citation type="journal article" date="2022" name="bioRxiv">
        <title>The genome of the oomycete Peronosclerospora sorghi, a cosmopolitan pathogen of maize and sorghum, is inflated with dispersed pseudogenes.</title>
        <authorList>
            <person name="Fletcher K."/>
            <person name="Martin F."/>
            <person name="Isakeit T."/>
            <person name="Cavanaugh K."/>
            <person name="Magill C."/>
            <person name="Michelmore R."/>
        </authorList>
    </citation>
    <scope>NUCLEOTIDE SEQUENCE [LARGE SCALE GENOMIC DNA]</scope>
    <source>
        <strain evidence="1">P6</strain>
    </source>
</reference>
<comment type="caution">
    <text evidence="1">The sequence shown here is derived from an EMBL/GenBank/DDBJ whole genome shotgun (WGS) entry which is preliminary data.</text>
</comment>
<evidence type="ECO:0000313" key="1">
    <source>
        <dbReference type="EMBL" id="KAI9921963.1"/>
    </source>
</evidence>
<protein>
    <submittedName>
        <fullName evidence="1">Uncharacterized protein</fullName>
    </submittedName>
</protein>
<organism evidence="1 2">
    <name type="scientific">Peronosclerospora sorghi</name>
    <dbReference type="NCBI Taxonomy" id="230839"/>
    <lineage>
        <taxon>Eukaryota</taxon>
        <taxon>Sar</taxon>
        <taxon>Stramenopiles</taxon>
        <taxon>Oomycota</taxon>
        <taxon>Peronosporomycetes</taxon>
        <taxon>Peronosporales</taxon>
        <taxon>Peronosporaceae</taxon>
        <taxon>Peronosclerospora</taxon>
    </lineage>
</organism>
<sequence>MKVTLKAYEARMVEDRDVLKRKSVILSTYMKRKGLRRLNASKAEVEKLQDLISKTREELALIHKELDVYKDKAIEAANSLNQEYERRTKSEMEKFTLEAKNQVLEARVNGAASEVAELNGSKEKFNAANLVKYAAPSSKHTIMVRYDPSRFDFIQHAQN</sequence>
<dbReference type="Proteomes" id="UP001163321">
    <property type="component" value="Chromosome 1"/>
</dbReference>